<organism evidence="1 2">
    <name type="scientific">Virgisporangium aurantiacum</name>
    <dbReference type="NCBI Taxonomy" id="175570"/>
    <lineage>
        <taxon>Bacteria</taxon>
        <taxon>Bacillati</taxon>
        <taxon>Actinomycetota</taxon>
        <taxon>Actinomycetes</taxon>
        <taxon>Micromonosporales</taxon>
        <taxon>Micromonosporaceae</taxon>
        <taxon>Virgisporangium</taxon>
    </lineage>
</organism>
<name>A0A8J3ZJ78_9ACTN</name>
<dbReference type="EMBL" id="BOPG01000079">
    <property type="protein sequence ID" value="GIJ62510.1"/>
    <property type="molecule type" value="Genomic_DNA"/>
</dbReference>
<accession>A0A8J3ZJ78</accession>
<proteinExistence type="predicted"/>
<dbReference type="Proteomes" id="UP000612585">
    <property type="component" value="Unassembled WGS sequence"/>
</dbReference>
<evidence type="ECO:0000313" key="1">
    <source>
        <dbReference type="EMBL" id="GIJ62510.1"/>
    </source>
</evidence>
<protein>
    <submittedName>
        <fullName evidence="1">Uncharacterized protein</fullName>
    </submittedName>
</protein>
<dbReference type="AlphaFoldDB" id="A0A8J3ZJ78"/>
<sequence length="68" mass="7129">MFAATGNPLRAKDICVALGTGTAAKNTESLRAKLKRLVTRDVLTELESGLFALTRPATASSPDPTPES</sequence>
<gene>
    <name evidence="1" type="ORF">Vau01_100260</name>
</gene>
<keyword evidence="2" id="KW-1185">Reference proteome</keyword>
<evidence type="ECO:0000313" key="2">
    <source>
        <dbReference type="Proteomes" id="UP000612585"/>
    </source>
</evidence>
<comment type="caution">
    <text evidence="1">The sequence shown here is derived from an EMBL/GenBank/DDBJ whole genome shotgun (WGS) entry which is preliminary data.</text>
</comment>
<reference evidence="1" key="1">
    <citation type="submission" date="2021-01" db="EMBL/GenBank/DDBJ databases">
        <title>Whole genome shotgun sequence of Virgisporangium aurantiacum NBRC 16421.</title>
        <authorList>
            <person name="Komaki H."/>
            <person name="Tamura T."/>
        </authorList>
    </citation>
    <scope>NUCLEOTIDE SEQUENCE</scope>
    <source>
        <strain evidence="1">NBRC 16421</strain>
    </source>
</reference>